<evidence type="ECO:0000313" key="1">
    <source>
        <dbReference type="EMBL" id="MEW9501576.1"/>
    </source>
</evidence>
<organism evidence="1 2">
    <name type="scientific">Jeotgalibacillus marinus</name>
    <dbReference type="NCBI Taxonomy" id="86667"/>
    <lineage>
        <taxon>Bacteria</taxon>
        <taxon>Bacillati</taxon>
        <taxon>Bacillota</taxon>
        <taxon>Bacilli</taxon>
        <taxon>Bacillales</taxon>
        <taxon>Caryophanaceae</taxon>
        <taxon>Jeotgalibacillus</taxon>
    </lineage>
</organism>
<accession>A0ABV3Q396</accession>
<evidence type="ECO:0000313" key="2">
    <source>
        <dbReference type="Proteomes" id="UP001556040"/>
    </source>
</evidence>
<gene>
    <name evidence="1" type="ORF">AB1471_07155</name>
</gene>
<keyword evidence="2" id="KW-1185">Reference proteome</keyword>
<dbReference type="PROSITE" id="PS51257">
    <property type="entry name" value="PROKAR_LIPOPROTEIN"/>
    <property type="match status" value="1"/>
</dbReference>
<sequence>MKKFRFGIAIVTILLLSGCALFEQVGPIQVVIHDDHQEMVSTIKKQLEEKSELYDTIVIAAEDNILVTYKVNHLNRFQMKSIEKTLNDWLEKEYPDEDFILSSDYKIFLESYLLFEEWDEGSLAVDEAEKKLEKIIELKKELT</sequence>
<dbReference type="Proteomes" id="UP001556040">
    <property type="component" value="Unassembled WGS sequence"/>
</dbReference>
<name>A0ABV3Q396_9BACL</name>
<dbReference type="RefSeq" id="WP_367779060.1">
    <property type="nucleotide sequence ID" value="NZ_JBFMIA010000004.1"/>
</dbReference>
<dbReference type="EMBL" id="JBFMIA010000004">
    <property type="protein sequence ID" value="MEW9501576.1"/>
    <property type="molecule type" value="Genomic_DNA"/>
</dbReference>
<reference evidence="1 2" key="1">
    <citation type="journal article" date="1979" name="Int. J. Syst. Evol. Microbiol.">
        <title>Bacillus globisporus subsp. marinus subsp. nov.</title>
        <authorList>
            <person name="Liu H."/>
        </authorList>
    </citation>
    <scope>NUCLEOTIDE SEQUENCE [LARGE SCALE GENOMIC DNA]</scope>
    <source>
        <strain evidence="1 2">DSM 1297</strain>
    </source>
</reference>
<protein>
    <submittedName>
        <fullName evidence="1">Sporulation protein</fullName>
    </submittedName>
</protein>
<proteinExistence type="predicted"/>
<comment type="caution">
    <text evidence="1">The sequence shown here is derived from an EMBL/GenBank/DDBJ whole genome shotgun (WGS) entry which is preliminary data.</text>
</comment>